<dbReference type="AlphaFoldDB" id="A0A7S8CCJ7"/>
<dbReference type="RefSeq" id="WP_239672146.1">
    <property type="nucleotide sequence ID" value="NZ_CP049742.1"/>
</dbReference>
<dbReference type="EMBL" id="CP049742">
    <property type="protein sequence ID" value="QPC47476.1"/>
    <property type="molecule type" value="Genomic_DNA"/>
</dbReference>
<dbReference type="Proteomes" id="UP000593626">
    <property type="component" value="Chromosome"/>
</dbReference>
<accession>A0A7S8CCJ7</accession>
<dbReference type="InterPro" id="IPR036034">
    <property type="entry name" value="PDZ_sf"/>
</dbReference>
<feature type="transmembrane region" description="Helical" evidence="1">
    <location>
        <begin position="12"/>
        <end position="36"/>
    </location>
</feature>
<feature type="transmembrane region" description="Helical" evidence="1">
    <location>
        <begin position="250"/>
        <end position="267"/>
    </location>
</feature>
<dbReference type="SUPFAM" id="SSF50156">
    <property type="entry name" value="PDZ domain-like"/>
    <property type="match status" value="1"/>
</dbReference>
<sequence>MGTVLLELVKGLGYIFIHPLTYVAVAFCVLLGYVRVKQERKHFHVRAHDGWFEFREFFTPISIGAGVILSAVLLLLGPVLPLSWLLVTTSVMLLTVLSFRYEIASMAYVVPFAALMIYTLNQGVISNLPSWLEVSEGTTVYWTALFGLMSILLLVEGILIRSKASKATSPRTIVSKRGQVVGVHHSKRLWFLPLIFLVPTGPISDSTWWPIIHLGETAFHIVGVPLVLGFHKKIKARYAKEAINFIGKQLVALSILAIGLVPVAYFLPVTVPYLFGLIVALRLILQYGHFKIEQTKPFFYTKKMKGLQVLGVVPNSPADKMEIVPGEVLSKVNGIPVKNERELYEAIQKNAAHCKIEVFDLNGEIRKVQRALYEGEHHQLGVFVLEETKSYSNAEVS</sequence>
<evidence type="ECO:0000259" key="2">
    <source>
        <dbReference type="Pfam" id="PF17820"/>
    </source>
</evidence>
<dbReference type="Gene3D" id="2.30.42.10">
    <property type="match status" value="1"/>
</dbReference>
<evidence type="ECO:0000256" key="1">
    <source>
        <dbReference type="SAM" id="Phobius"/>
    </source>
</evidence>
<dbReference type="Pfam" id="PF17820">
    <property type="entry name" value="PDZ_6"/>
    <property type="match status" value="1"/>
</dbReference>
<dbReference type="KEGG" id="mcui:G8O30_11230"/>
<feature type="transmembrane region" description="Helical" evidence="1">
    <location>
        <begin position="57"/>
        <end position="76"/>
    </location>
</feature>
<evidence type="ECO:0000313" key="4">
    <source>
        <dbReference type="Proteomes" id="UP000593626"/>
    </source>
</evidence>
<organism evidence="3 4">
    <name type="scientific">Mangrovibacillus cuniculi</name>
    <dbReference type="NCBI Taxonomy" id="2593652"/>
    <lineage>
        <taxon>Bacteria</taxon>
        <taxon>Bacillati</taxon>
        <taxon>Bacillota</taxon>
        <taxon>Bacilli</taxon>
        <taxon>Bacillales</taxon>
        <taxon>Bacillaceae</taxon>
        <taxon>Mangrovibacillus</taxon>
    </lineage>
</organism>
<dbReference type="InterPro" id="IPR041489">
    <property type="entry name" value="PDZ_6"/>
</dbReference>
<evidence type="ECO:0000313" key="3">
    <source>
        <dbReference type="EMBL" id="QPC47476.1"/>
    </source>
</evidence>
<feature type="transmembrane region" description="Helical" evidence="1">
    <location>
        <begin position="180"/>
        <end position="199"/>
    </location>
</feature>
<feature type="transmembrane region" description="Helical" evidence="1">
    <location>
        <begin position="140"/>
        <end position="159"/>
    </location>
</feature>
<reference evidence="3 4" key="1">
    <citation type="submission" date="2019-07" db="EMBL/GenBank/DDBJ databases">
        <title>Genome sequence of 2 isolates from Red Sea Mangroves.</title>
        <authorList>
            <person name="Sefrji F."/>
            <person name="Michoud G."/>
            <person name="Merlino G."/>
            <person name="Daffonchio D."/>
        </authorList>
    </citation>
    <scope>NUCLEOTIDE SEQUENCE [LARGE SCALE GENOMIC DNA]</scope>
    <source>
        <strain evidence="3 4">R1DC41</strain>
    </source>
</reference>
<feature type="domain" description="PDZ" evidence="2">
    <location>
        <begin position="309"/>
        <end position="354"/>
    </location>
</feature>
<proteinExistence type="predicted"/>
<feature type="transmembrane region" description="Helical" evidence="1">
    <location>
        <begin position="82"/>
        <end position="99"/>
    </location>
</feature>
<name>A0A7S8CCJ7_9BACI</name>
<gene>
    <name evidence="3" type="ORF">G8O30_11230</name>
</gene>
<keyword evidence="1" id="KW-0812">Transmembrane</keyword>
<keyword evidence="1" id="KW-1133">Transmembrane helix</keyword>
<feature type="transmembrane region" description="Helical" evidence="1">
    <location>
        <begin position="106"/>
        <end position="128"/>
    </location>
</feature>
<protein>
    <submittedName>
        <fullName evidence="3">PDZ domain-containing protein</fullName>
    </submittedName>
</protein>
<keyword evidence="1" id="KW-0472">Membrane</keyword>
<keyword evidence="4" id="KW-1185">Reference proteome</keyword>
<feature type="transmembrane region" description="Helical" evidence="1">
    <location>
        <begin position="211"/>
        <end position="230"/>
    </location>
</feature>